<keyword evidence="2" id="KW-0408">Iron</keyword>
<dbReference type="InterPro" id="IPR027417">
    <property type="entry name" value="P-loop_NTPase"/>
</dbReference>
<dbReference type="Pfam" id="PF01656">
    <property type="entry name" value="CbiA"/>
    <property type="match status" value="1"/>
</dbReference>
<keyword evidence="3" id="KW-0411">Iron-sulfur</keyword>
<dbReference type="AlphaFoldDB" id="A0A3N1UZV3"/>
<evidence type="ECO:0000256" key="2">
    <source>
        <dbReference type="ARBA" id="ARBA00023004"/>
    </source>
</evidence>
<dbReference type="GO" id="GO:0051536">
    <property type="term" value="F:iron-sulfur cluster binding"/>
    <property type="evidence" value="ECO:0007669"/>
    <property type="project" value="UniProtKB-KW"/>
</dbReference>
<evidence type="ECO:0000256" key="1">
    <source>
        <dbReference type="ARBA" id="ARBA00022723"/>
    </source>
</evidence>
<dbReference type="SUPFAM" id="SSF54862">
    <property type="entry name" value="4Fe-4S ferredoxins"/>
    <property type="match status" value="1"/>
</dbReference>
<accession>A0A3N1UZV3</accession>
<dbReference type="PANTHER" id="PTHR43063:SF1">
    <property type="entry name" value="4FE-4S CLUSTER CONTAINING PARA FAMILY ATPASE PROTEIN"/>
    <property type="match status" value="1"/>
</dbReference>
<dbReference type="EMBL" id="RJVA01000011">
    <property type="protein sequence ID" value="ROQ93391.1"/>
    <property type="molecule type" value="Genomic_DNA"/>
</dbReference>
<dbReference type="PROSITE" id="PS00198">
    <property type="entry name" value="4FE4S_FER_1"/>
    <property type="match status" value="1"/>
</dbReference>
<name>A0A3N1UZV3_9BACT</name>
<reference evidence="5 6" key="1">
    <citation type="submission" date="2018-11" db="EMBL/GenBank/DDBJ databases">
        <title>Genomic Encyclopedia of Type Strains, Phase IV (KMG-IV): sequencing the most valuable type-strain genomes for metagenomic binning, comparative biology and taxonomic classification.</title>
        <authorList>
            <person name="Goeker M."/>
        </authorList>
    </citation>
    <scope>NUCLEOTIDE SEQUENCE [LARGE SCALE GENOMIC DNA]</scope>
    <source>
        <strain evidence="5 6">DSM 22027</strain>
    </source>
</reference>
<keyword evidence="6" id="KW-1185">Reference proteome</keyword>
<dbReference type="GO" id="GO:0046872">
    <property type="term" value="F:metal ion binding"/>
    <property type="evidence" value="ECO:0007669"/>
    <property type="project" value="UniProtKB-KW"/>
</dbReference>
<organism evidence="5 6">
    <name type="scientific">Desulfosoma caldarium</name>
    <dbReference type="NCBI Taxonomy" id="610254"/>
    <lineage>
        <taxon>Bacteria</taxon>
        <taxon>Pseudomonadati</taxon>
        <taxon>Thermodesulfobacteriota</taxon>
        <taxon>Syntrophobacteria</taxon>
        <taxon>Syntrophobacterales</taxon>
        <taxon>Syntrophobacteraceae</taxon>
        <taxon>Desulfosoma</taxon>
    </lineage>
</organism>
<evidence type="ECO:0000313" key="6">
    <source>
        <dbReference type="Proteomes" id="UP000276223"/>
    </source>
</evidence>
<sequence length="317" mass="33510">MSQVRQSHGAGGCDMILGIASGKGGTGKTTVACNLAAALECSVVLADCDVEEPNAHLFLKPHWDVVTPITLDVPVVDAQKCTLCGACQDLCQFKAIAVLPETVLTFHELCHSCGGCALVCPAEAISWGSRQIGERRTGRRGPIRVVNGTLRIGEAMAPPLIGAVRQAAADIPNCAVVLVDAPPGTSCPVVASLWGVDYVVLVTEPTPFGLNDLALAVAAVKKMGIPCGLVVNRCDVGDDRIHTFAHGENLPILLEIPFDRKVAEQYAQGHLLVDVFPEWKTMMQGLYKAVVRELERASSGASPKEWGAAPETREVSA</sequence>
<evidence type="ECO:0000259" key="4">
    <source>
        <dbReference type="PROSITE" id="PS51379"/>
    </source>
</evidence>
<protein>
    <submittedName>
        <fullName evidence="5">MinD superfamily P-loop ATPase</fullName>
    </submittedName>
</protein>
<dbReference type="InterPro" id="IPR017900">
    <property type="entry name" value="4Fe4S_Fe_S_CS"/>
</dbReference>
<dbReference type="InterPro" id="IPR017896">
    <property type="entry name" value="4Fe4S_Fe-S-bd"/>
</dbReference>
<evidence type="ECO:0000256" key="3">
    <source>
        <dbReference type="ARBA" id="ARBA00023014"/>
    </source>
</evidence>
<dbReference type="Gene3D" id="3.40.50.300">
    <property type="entry name" value="P-loop containing nucleotide triphosphate hydrolases"/>
    <property type="match status" value="1"/>
</dbReference>
<dbReference type="Gene3D" id="3.30.70.20">
    <property type="match status" value="1"/>
</dbReference>
<keyword evidence="1" id="KW-0479">Metal-binding</keyword>
<feature type="domain" description="4Fe-4S ferredoxin-type" evidence="4">
    <location>
        <begin position="72"/>
        <end position="101"/>
    </location>
</feature>
<comment type="caution">
    <text evidence="5">The sequence shown here is derived from an EMBL/GenBank/DDBJ whole genome shotgun (WGS) entry which is preliminary data.</text>
</comment>
<dbReference type="Pfam" id="PF00037">
    <property type="entry name" value="Fer4"/>
    <property type="match status" value="2"/>
</dbReference>
<proteinExistence type="predicted"/>
<feature type="domain" description="4Fe-4S ferredoxin-type" evidence="4">
    <location>
        <begin position="102"/>
        <end position="130"/>
    </location>
</feature>
<dbReference type="Proteomes" id="UP000276223">
    <property type="component" value="Unassembled WGS sequence"/>
</dbReference>
<gene>
    <name evidence="5" type="ORF">EDC27_1407</name>
</gene>
<dbReference type="PROSITE" id="PS51379">
    <property type="entry name" value="4FE4S_FER_2"/>
    <property type="match status" value="2"/>
</dbReference>
<dbReference type="InterPro" id="IPR002586">
    <property type="entry name" value="CobQ/CobB/MinD/ParA_Nub-bd_dom"/>
</dbReference>
<dbReference type="PANTHER" id="PTHR43063">
    <property type="entry name" value="4FE-4S CLUSTER CONTAINING PARA FAMILY ATPASE PROTEIN"/>
    <property type="match status" value="1"/>
</dbReference>
<evidence type="ECO:0000313" key="5">
    <source>
        <dbReference type="EMBL" id="ROQ93391.1"/>
    </source>
</evidence>
<dbReference type="SUPFAM" id="SSF52540">
    <property type="entry name" value="P-loop containing nucleoside triphosphate hydrolases"/>
    <property type="match status" value="1"/>
</dbReference>